<organism evidence="1 2">
    <name type="scientific">Symbiodinium pilosum</name>
    <name type="common">Dinoflagellate</name>
    <dbReference type="NCBI Taxonomy" id="2952"/>
    <lineage>
        <taxon>Eukaryota</taxon>
        <taxon>Sar</taxon>
        <taxon>Alveolata</taxon>
        <taxon>Dinophyceae</taxon>
        <taxon>Suessiales</taxon>
        <taxon>Symbiodiniaceae</taxon>
        <taxon>Symbiodinium</taxon>
    </lineage>
</organism>
<feature type="non-terminal residue" evidence="1">
    <location>
        <position position="1"/>
    </location>
</feature>
<accession>A0A812SAV4</accession>
<name>A0A812SAV4_SYMPI</name>
<comment type="caution">
    <text evidence="1">The sequence shown here is derived from an EMBL/GenBank/DDBJ whole genome shotgun (WGS) entry which is preliminary data.</text>
</comment>
<protein>
    <submittedName>
        <fullName evidence="1">Uncharacterized protein</fullName>
    </submittedName>
</protein>
<dbReference type="AlphaFoldDB" id="A0A812SAV4"/>
<gene>
    <name evidence="1" type="ORF">SPIL2461_LOCUS12011</name>
</gene>
<dbReference type="OrthoDB" id="430662at2759"/>
<feature type="non-terminal residue" evidence="1">
    <location>
        <position position="697"/>
    </location>
</feature>
<proteinExistence type="predicted"/>
<reference evidence="1" key="1">
    <citation type="submission" date="2021-02" db="EMBL/GenBank/DDBJ databases">
        <authorList>
            <person name="Dougan E. K."/>
            <person name="Rhodes N."/>
            <person name="Thang M."/>
            <person name="Chan C."/>
        </authorList>
    </citation>
    <scope>NUCLEOTIDE SEQUENCE</scope>
</reference>
<dbReference type="Proteomes" id="UP000649617">
    <property type="component" value="Unassembled WGS sequence"/>
</dbReference>
<dbReference type="EMBL" id="CAJNIZ010023990">
    <property type="protein sequence ID" value="CAE7473108.1"/>
    <property type="molecule type" value="Genomic_DNA"/>
</dbReference>
<evidence type="ECO:0000313" key="2">
    <source>
        <dbReference type="Proteomes" id="UP000649617"/>
    </source>
</evidence>
<evidence type="ECO:0000313" key="1">
    <source>
        <dbReference type="EMBL" id="CAE7473108.1"/>
    </source>
</evidence>
<keyword evidence="2" id="KW-1185">Reference proteome</keyword>
<sequence length="697" mass="76783">AKTLLLGTLKKLKLVPDAVKDVSQASPLELPQADTSADRTKARKVMPGTSYKEMWRKSNARLSLTKNSVYEAGGSALWASFCPSDKVSPSVTDADPSDILAGDVGTWHQLQTACSLFKPSVEQPSRIMWPVTLQVACRSIDEVCPPDTEYPKTLKLLCNHVVLGAWWIKMYEALQASDDNLVAMLWECALTCTIRVTLWVSDVHVVKIAMSAAEESRTLEELNEDLVTFAFRLGTVTKQYSKLTIPQILDKLKADRVTWMGKPVTKNHMAACELFVKCLSARSRKLLSALSSKHGRKFLLDGPTKLYRIIVAVNKFVASSKVRLIASDVLEMVLACLATALESTSLTAEACTSPFLTGKEGSKVTEGTWCGAALTGVAVGQQARNVIALMQNDAVTEDFKQTVEVMVNPVLWRQELIKKIQHFAPPSSNLGKQEDGGDAPYEAAAKALVESLKQKLLGSSQCFKKQEPLIDWCFSLADNQLHADLKTLSTEEVDLGEVLDEHSNTVLKELREALACLTSDGTEVSASILGAPLMSWRQLAKCNSDALNPSDELANAAKMEEREAIWEKAVAVRKTLLSFDYYKAWKKDSIQKLFDASGAASFTGVANEKHLLVVVSADCCMDEARGWLGHCNGKPSHMDFFKERVKFALEIAKNRANTLGFLFDGRSRDCRRAIDAITSKHDYLAELDITFVGKFNK</sequence>